<dbReference type="EMBL" id="AYKG01000016">
    <property type="protein sequence ID" value="ROO29319.1"/>
    <property type="molecule type" value="Genomic_DNA"/>
</dbReference>
<keyword evidence="1 3" id="KW-0963">Cytoplasm</keyword>
<reference evidence="5 6" key="1">
    <citation type="submission" date="2013-10" db="EMBL/GenBank/DDBJ databases">
        <title>Salinisphaera japonica YTM-1 Genome Sequencing.</title>
        <authorList>
            <person name="Lai Q."/>
            <person name="Li C."/>
            <person name="Shao Z."/>
        </authorList>
    </citation>
    <scope>NUCLEOTIDE SEQUENCE [LARGE SCALE GENOMIC DNA]</scope>
    <source>
        <strain evidence="5 6">YTM-1</strain>
    </source>
</reference>
<dbReference type="InterPro" id="IPR000037">
    <property type="entry name" value="SsrA-bd_prot"/>
</dbReference>
<dbReference type="GO" id="GO:0005829">
    <property type="term" value="C:cytosol"/>
    <property type="evidence" value="ECO:0007669"/>
    <property type="project" value="TreeGrafter"/>
</dbReference>
<proteinExistence type="inferred from homology"/>
<evidence type="ECO:0000313" key="6">
    <source>
        <dbReference type="Proteomes" id="UP000285310"/>
    </source>
</evidence>
<comment type="caution">
    <text evidence="5">The sequence shown here is derived from an EMBL/GenBank/DDBJ whole genome shotgun (WGS) entry which is preliminary data.</text>
</comment>
<comment type="subcellular location">
    <subcellularLocation>
        <location evidence="3">Cytoplasm</location>
    </subcellularLocation>
    <text evidence="3">The tmRNA-SmpB complex associates with stalled 70S ribosomes.</text>
</comment>
<name>A0A423PUR7_9GAMM</name>
<gene>
    <name evidence="3" type="primary">smpB</name>
    <name evidence="5" type="ORF">SAJA_06720</name>
</gene>
<dbReference type="InterPro" id="IPR020081">
    <property type="entry name" value="SsrA-bd_prot_CS"/>
</dbReference>
<dbReference type="GO" id="GO:0070930">
    <property type="term" value="P:trans-translation-dependent protein tagging"/>
    <property type="evidence" value="ECO:0007669"/>
    <property type="project" value="TreeGrafter"/>
</dbReference>
<dbReference type="Pfam" id="PF01668">
    <property type="entry name" value="SmpB"/>
    <property type="match status" value="1"/>
</dbReference>
<dbReference type="Proteomes" id="UP000285310">
    <property type="component" value="Unassembled WGS sequence"/>
</dbReference>
<dbReference type="InterPro" id="IPR023620">
    <property type="entry name" value="SmpB"/>
</dbReference>
<dbReference type="CDD" id="cd09294">
    <property type="entry name" value="SmpB"/>
    <property type="match status" value="1"/>
</dbReference>
<accession>A0A423PUR7</accession>
<dbReference type="FunCoup" id="A0A423PUR7">
    <property type="interactions" value="455"/>
</dbReference>
<dbReference type="PANTHER" id="PTHR30308">
    <property type="entry name" value="TMRNA-BINDING COMPONENT OF TRANS-TRANSLATION TAGGING COMPLEX"/>
    <property type="match status" value="1"/>
</dbReference>
<dbReference type="InParanoid" id="A0A423PUR7"/>
<dbReference type="Gene3D" id="2.40.280.10">
    <property type="match status" value="1"/>
</dbReference>
<dbReference type="OrthoDB" id="9805462at2"/>
<protein>
    <recommendedName>
        <fullName evidence="3">SsrA-binding protein</fullName>
    </recommendedName>
    <alternativeName>
        <fullName evidence="3">Small protein B</fullName>
    </alternativeName>
</protein>
<keyword evidence="6" id="KW-1185">Reference proteome</keyword>
<keyword evidence="2 3" id="KW-0694">RNA-binding</keyword>
<dbReference type="AlphaFoldDB" id="A0A423PUR7"/>
<dbReference type="NCBIfam" id="NF003843">
    <property type="entry name" value="PRK05422.1"/>
    <property type="match status" value="1"/>
</dbReference>
<organism evidence="5 6">
    <name type="scientific">Salinisphaera japonica YTM-1</name>
    <dbReference type="NCBI Taxonomy" id="1209778"/>
    <lineage>
        <taxon>Bacteria</taxon>
        <taxon>Pseudomonadati</taxon>
        <taxon>Pseudomonadota</taxon>
        <taxon>Gammaproteobacteria</taxon>
        <taxon>Salinisphaerales</taxon>
        <taxon>Salinisphaeraceae</taxon>
        <taxon>Salinisphaera</taxon>
    </lineage>
</organism>
<comment type="function">
    <text evidence="3">Required for rescue of stalled ribosomes mediated by trans-translation. Binds to transfer-messenger RNA (tmRNA), required for stable association of tmRNA with ribosomes. tmRNA and SmpB together mimic tRNA shape, replacing the anticodon stem-loop with SmpB. tmRNA is encoded by the ssrA gene; the 2 termini fold to resemble tRNA(Ala) and it encodes a 'tag peptide', a short internal open reading frame. During trans-translation Ala-aminoacylated tmRNA acts like a tRNA, entering the A-site of stalled ribosomes, displacing the stalled mRNA. The ribosome then switches to translate the ORF on the tmRNA; the nascent peptide is terminated with the 'tag peptide' encoded by the tmRNA and targeted for degradation. The ribosome is freed to recommence translation, which seems to be the essential function of trans-translation.</text>
</comment>
<dbReference type="PROSITE" id="PS01317">
    <property type="entry name" value="SSRP"/>
    <property type="match status" value="1"/>
</dbReference>
<dbReference type="GO" id="GO:0070929">
    <property type="term" value="P:trans-translation"/>
    <property type="evidence" value="ECO:0007669"/>
    <property type="project" value="UniProtKB-UniRule"/>
</dbReference>
<feature type="compositionally biased region" description="Basic and acidic residues" evidence="4">
    <location>
        <begin position="139"/>
        <end position="150"/>
    </location>
</feature>
<comment type="similarity">
    <text evidence="3">Belongs to the SmpB family.</text>
</comment>
<sequence>MSKAKDNKTPQGSTIALNRRARHDYFLEDKFEAGLVLEGWEVKSLRAGKGRVAEAYVLMKDGEAFLLGSHIQPLESASTHVLADATRTRKLLLHDRELASLIGATEQKGYTIVPTAMYWRRGKAKLEIALAKGKAKYDKRQTKKTQDWQRRKAQIMRSDG</sequence>
<dbReference type="PANTHER" id="PTHR30308:SF2">
    <property type="entry name" value="SSRA-BINDING PROTEIN"/>
    <property type="match status" value="1"/>
</dbReference>
<dbReference type="RefSeq" id="WP_123657869.1">
    <property type="nucleotide sequence ID" value="NZ_AYKG01000016.1"/>
</dbReference>
<dbReference type="GO" id="GO:0003723">
    <property type="term" value="F:RNA binding"/>
    <property type="evidence" value="ECO:0007669"/>
    <property type="project" value="UniProtKB-UniRule"/>
</dbReference>
<evidence type="ECO:0000313" key="5">
    <source>
        <dbReference type="EMBL" id="ROO29319.1"/>
    </source>
</evidence>
<feature type="region of interest" description="Disordered" evidence="4">
    <location>
        <begin position="139"/>
        <end position="160"/>
    </location>
</feature>
<evidence type="ECO:0000256" key="4">
    <source>
        <dbReference type="SAM" id="MobiDB-lite"/>
    </source>
</evidence>
<evidence type="ECO:0000256" key="2">
    <source>
        <dbReference type="ARBA" id="ARBA00022884"/>
    </source>
</evidence>
<dbReference type="NCBIfam" id="TIGR00086">
    <property type="entry name" value="smpB"/>
    <property type="match status" value="1"/>
</dbReference>
<evidence type="ECO:0000256" key="3">
    <source>
        <dbReference type="HAMAP-Rule" id="MF_00023"/>
    </source>
</evidence>
<dbReference type="SUPFAM" id="SSF74982">
    <property type="entry name" value="Small protein B (SmpB)"/>
    <property type="match status" value="1"/>
</dbReference>
<dbReference type="HAMAP" id="MF_00023">
    <property type="entry name" value="SmpB"/>
    <property type="match status" value="1"/>
</dbReference>
<evidence type="ECO:0000256" key="1">
    <source>
        <dbReference type="ARBA" id="ARBA00022490"/>
    </source>
</evidence>